<feature type="transmembrane region" description="Helical" evidence="1">
    <location>
        <begin position="97"/>
        <end position="115"/>
    </location>
</feature>
<keyword evidence="1" id="KW-0472">Membrane</keyword>
<keyword evidence="1" id="KW-0812">Transmembrane</keyword>
<organism evidence="2">
    <name type="scientific">Dasosvirus sp</name>
    <dbReference type="NCBI Taxonomy" id="2487764"/>
    <lineage>
        <taxon>Viruses</taxon>
        <taxon>Varidnaviria</taxon>
        <taxon>Bamfordvirae</taxon>
        <taxon>Nucleocytoviricota</taxon>
        <taxon>Megaviricetes</taxon>
        <taxon>Imitervirales</taxon>
        <taxon>Mimiviridae</taxon>
        <taxon>Klosneuvirinae</taxon>
    </lineage>
</organism>
<sequence>MSKESDSSTRHLIFVLLKKLIKQIHWRVRLKSITIRRKNYPNSLLLPMVSDANKAMKFGLESLFALIGMFAFVGGLAICAVSAIVLFIMYLKPNLTGVMLVILFLSAIFLFVLFVNSSASKNSRRA</sequence>
<accession>A0A3G4ZVH8</accession>
<protein>
    <submittedName>
        <fullName evidence="2">Uncharacterized protein</fullName>
    </submittedName>
</protein>
<name>A0A3G4ZVH8_9VIRU</name>
<evidence type="ECO:0000313" key="2">
    <source>
        <dbReference type="EMBL" id="AYV77623.1"/>
    </source>
</evidence>
<reference evidence="2" key="1">
    <citation type="submission" date="2018-10" db="EMBL/GenBank/DDBJ databases">
        <title>Hidden diversity of soil giant viruses.</title>
        <authorList>
            <person name="Schulz F."/>
            <person name="Alteio L."/>
            <person name="Goudeau D."/>
            <person name="Ryan E.M."/>
            <person name="Malmstrom R.R."/>
            <person name="Blanchard J."/>
            <person name="Woyke T."/>
        </authorList>
    </citation>
    <scope>NUCLEOTIDE SEQUENCE</scope>
    <source>
        <strain evidence="2">DSV1</strain>
    </source>
</reference>
<keyword evidence="1" id="KW-1133">Transmembrane helix</keyword>
<feature type="transmembrane region" description="Helical" evidence="1">
    <location>
        <begin position="63"/>
        <end position="91"/>
    </location>
</feature>
<gene>
    <name evidence="2" type="ORF">Dasosvirus14_1</name>
</gene>
<evidence type="ECO:0000256" key="1">
    <source>
        <dbReference type="SAM" id="Phobius"/>
    </source>
</evidence>
<proteinExistence type="predicted"/>
<dbReference type="EMBL" id="MK072055">
    <property type="protein sequence ID" value="AYV77623.1"/>
    <property type="molecule type" value="Genomic_DNA"/>
</dbReference>